<keyword evidence="5 6" id="KW-0413">Isomerase</keyword>
<feature type="domain" description="Alpha-D-phosphohexomutase C-terminal" evidence="7">
    <location>
        <begin position="375"/>
        <end position="440"/>
    </location>
</feature>
<dbReference type="InterPro" id="IPR005845">
    <property type="entry name" value="A-D-PHexomutase_a/b/a-II"/>
</dbReference>
<dbReference type="Pfam" id="PF02879">
    <property type="entry name" value="PGM_PMM_II"/>
    <property type="match status" value="1"/>
</dbReference>
<dbReference type="CDD" id="cd05802">
    <property type="entry name" value="GlmM"/>
    <property type="match status" value="1"/>
</dbReference>
<sequence length="452" mass="48574">MAKKYFGTDGVRGEVGQFPITPDFVLKLGYAAGQVLVQHDSGQKPTVIIGKDTRISGYMLEAALVAGFTAAGVNVIQTGPLPTPGIAYLTRALRLSAGVMISASHNVYSDNGIKFFAEGGVKLSDEIELEIEAKLDEEIKTRPSDRLGRARRVSGADDRYIEFCKSTFPANYDLRGLKLVVDTANGAGYHVAPKVFHELGANVVAISDEPNGYNINEKCGATHPKALQAAVLQNEADYGISLDGDGDRLIMVDRHGKVYDGDSLIYVIAKARAAEGSAIGGVVGTVMTNMAMELALQEQGVAFCRAKVGDRYVLEQLQQRGWLIGGEASGHILCMDKHNTGDGIISALQVLAALRTLNQDLATVCADWQAFPQTMINVRIQKGQDWQGASKDVLAEVEKELEGKGRVVLRASGTEPVVRVMVEARQADWAKKGAERIAEAIQNASDSAKDKK</sequence>
<feature type="domain" description="Alpha-D-phosphohexomutase alpha/beta/alpha" evidence="10">
    <location>
        <begin position="260"/>
        <end position="370"/>
    </location>
</feature>
<feature type="binding site" evidence="6">
    <location>
        <position position="245"/>
    </location>
    <ligand>
        <name>Mg(2+)</name>
        <dbReference type="ChEBI" id="CHEBI:18420"/>
    </ligand>
</feature>
<dbReference type="AlphaFoldDB" id="A0A1X3DIB4"/>
<dbReference type="InterPro" id="IPR005846">
    <property type="entry name" value="A-D-PHexomutase_a/b/a-III"/>
</dbReference>
<dbReference type="GO" id="GO:0005975">
    <property type="term" value="P:carbohydrate metabolic process"/>
    <property type="evidence" value="ECO:0007669"/>
    <property type="project" value="InterPro"/>
</dbReference>
<dbReference type="InterPro" id="IPR050060">
    <property type="entry name" value="Phosphoglucosamine_mutase"/>
</dbReference>
<dbReference type="Pfam" id="PF00408">
    <property type="entry name" value="PGM_PMM_IV"/>
    <property type="match status" value="1"/>
</dbReference>
<proteinExistence type="inferred from homology"/>
<feature type="binding site" description="via phosphate group" evidence="6">
    <location>
        <position position="104"/>
    </location>
    <ligand>
        <name>Mg(2+)</name>
        <dbReference type="ChEBI" id="CHEBI:18420"/>
    </ligand>
</feature>
<dbReference type="EMBL" id="MTAB01000013">
    <property type="protein sequence ID" value="OSI20899.1"/>
    <property type="molecule type" value="Genomic_DNA"/>
</dbReference>
<dbReference type="SUPFAM" id="SSF55957">
    <property type="entry name" value="Phosphoglucomutase, C-terminal domain"/>
    <property type="match status" value="1"/>
</dbReference>
<evidence type="ECO:0000256" key="1">
    <source>
        <dbReference type="ARBA" id="ARBA00010231"/>
    </source>
</evidence>
<dbReference type="Gene3D" id="3.30.310.50">
    <property type="entry name" value="Alpha-D-phosphohexomutase, C-terminal domain"/>
    <property type="match status" value="1"/>
</dbReference>
<dbReference type="InterPro" id="IPR005843">
    <property type="entry name" value="A-D-PHexomutase_C"/>
</dbReference>
<accession>A0A1X3DIB4</accession>
<evidence type="ECO:0000259" key="8">
    <source>
        <dbReference type="Pfam" id="PF02878"/>
    </source>
</evidence>
<organism evidence="11 12">
    <name type="scientific">Neisseria dumasiana</name>
    <dbReference type="NCBI Taxonomy" id="1931275"/>
    <lineage>
        <taxon>Bacteria</taxon>
        <taxon>Pseudomonadati</taxon>
        <taxon>Pseudomonadota</taxon>
        <taxon>Betaproteobacteria</taxon>
        <taxon>Neisseriales</taxon>
        <taxon>Neisseriaceae</taxon>
        <taxon>Neisseria</taxon>
    </lineage>
</organism>
<comment type="cofactor">
    <cofactor evidence="6">
        <name>Mg(2+)</name>
        <dbReference type="ChEBI" id="CHEBI:18420"/>
    </cofactor>
    <text evidence="6">Binds 1 Mg(2+) ion per subunit.</text>
</comment>
<dbReference type="FunFam" id="3.30.310.50:FF:000001">
    <property type="entry name" value="Phosphoglucosamine mutase"/>
    <property type="match status" value="1"/>
</dbReference>
<feature type="domain" description="Alpha-D-phosphohexomutase alpha/beta/alpha" evidence="9">
    <location>
        <begin position="158"/>
        <end position="256"/>
    </location>
</feature>
<feature type="modified residue" description="Phosphoserine" evidence="6">
    <location>
        <position position="104"/>
    </location>
</feature>
<dbReference type="HAMAP" id="MF_01554_B">
    <property type="entry name" value="GlmM_B"/>
    <property type="match status" value="1"/>
</dbReference>
<dbReference type="InterPro" id="IPR006352">
    <property type="entry name" value="GlmM_bact"/>
</dbReference>
<evidence type="ECO:0000256" key="3">
    <source>
        <dbReference type="ARBA" id="ARBA00022723"/>
    </source>
</evidence>
<gene>
    <name evidence="6" type="primary">glmM</name>
    <name evidence="11" type="ORF">BV912_07050</name>
</gene>
<dbReference type="EC" id="5.4.2.10" evidence="6"/>
<dbReference type="GO" id="GO:0009252">
    <property type="term" value="P:peptidoglycan biosynthetic process"/>
    <property type="evidence" value="ECO:0007669"/>
    <property type="project" value="TreeGrafter"/>
</dbReference>
<dbReference type="GO" id="GO:0000287">
    <property type="term" value="F:magnesium ion binding"/>
    <property type="evidence" value="ECO:0007669"/>
    <property type="project" value="UniProtKB-UniRule"/>
</dbReference>
<reference evidence="12" key="1">
    <citation type="submission" date="2017-01" db="EMBL/GenBank/DDBJ databases">
        <authorList>
            <person name="Mah S.A."/>
            <person name="Swanson W.J."/>
            <person name="Moy G.W."/>
            <person name="Vacquier V.D."/>
        </authorList>
    </citation>
    <scope>NUCLEOTIDE SEQUENCE [LARGE SCALE GENOMIC DNA]</scope>
    <source>
        <strain evidence="12">124861</strain>
    </source>
</reference>
<dbReference type="OrthoDB" id="9803322at2"/>
<dbReference type="PANTHER" id="PTHR42946">
    <property type="entry name" value="PHOSPHOHEXOSE MUTASE"/>
    <property type="match status" value="1"/>
</dbReference>
<evidence type="ECO:0000313" key="11">
    <source>
        <dbReference type="EMBL" id="OSI20899.1"/>
    </source>
</evidence>
<evidence type="ECO:0000259" key="9">
    <source>
        <dbReference type="Pfam" id="PF02879"/>
    </source>
</evidence>
<dbReference type="Pfam" id="PF02880">
    <property type="entry name" value="PGM_PMM_III"/>
    <property type="match status" value="1"/>
</dbReference>
<dbReference type="GO" id="GO:0005829">
    <property type="term" value="C:cytosol"/>
    <property type="evidence" value="ECO:0007669"/>
    <property type="project" value="TreeGrafter"/>
</dbReference>
<evidence type="ECO:0000256" key="5">
    <source>
        <dbReference type="ARBA" id="ARBA00023235"/>
    </source>
</evidence>
<dbReference type="GO" id="GO:0004615">
    <property type="term" value="F:phosphomannomutase activity"/>
    <property type="evidence" value="ECO:0007669"/>
    <property type="project" value="TreeGrafter"/>
</dbReference>
<feature type="binding site" evidence="6">
    <location>
        <position position="247"/>
    </location>
    <ligand>
        <name>Mg(2+)</name>
        <dbReference type="ChEBI" id="CHEBI:18420"/>
    </ligand>
</feature>
<evidence type="ECO:0000259" key="7">
    <source>
        <dbReference type="Pfam" id="PF00408"/>
    </source>
</evidence>
<comment type="similarity">
    <text evidence="1 6">Belongs to the phosphohexose mutase family.</text>
</comment>
<evidence type="ECO:0000256" key="6">
    <source>
        <dbReference type="HAMAP-Rule" id="MF_01554"/>
    </source>
</evidence>
<dbReference type="GO" id="GO:0008966">
    <property type="term" value="F:phosphoglucosamine mutase activity"/>
    <property type="evidence" value="ECO:0007669"/>
    <property type="project" value="UniProtKB-UniRule"/>
</dbReference>
<dbReference type="GO" id="GO:0006048">
    <property type="term" value="P:UDP-N-acetylglucosamine biosynthetic process"/>
    <property type="evidence" value="ECO:0007669"/>
    <property type="project" value="TreeGrafter"/>
</dbReference>
<dbReference type="InterPro" id="IPR016055">
    <property type="entry name" value="A-D-PHexomutase_a/b/a-I/II/III"/>
</dbReference>
<comment type="caution">
    <text evidence="11">The sequence shown here is derived from an EMBL/GenBank/DDBJ whole genome shotgun (WGS) entry which is preliminary data.</text>
</comment>
<comment type="catalytic activity">
    <reaction evidence="6">
        <text>alpha-D-glucosamine 1-phosphate = D-glucosamine 6-phosphate</text>
        <dbReference type="Rhea" id="RHEA:23424"/>
        <dbReference type="ChEBI" id="CHEBI:58516"/>
        <dbReference type="ChEBI" id="CHEBI:58725"/>
        <dbReference type="EC" id="5.4.2.10"/>
    </reaction>
</comment>
<evidence type="ECO:0000259" key="10">
    <source>
        <dbReference type="Pfam" id="PF02880"/>
    </source>
</evidence>
<dbReference type="InterPro" id="IPR005841">
    <property type="entry name" value="Alpha-D-phosphohexomutase_SF"/>
</dbReference>
<comment type="function">
    <text evidence="6">Catalyzes the conversion of glucosamine-6-phosphate to glucosamine-1-phosphate.</text>
</comment>
<dbReference type="PANTHER" id="PTHR42946:SF1">
    <property type="entry name" value="PHOSPHOGLUCOMUTASE (ALPHA-D-GLUCOSE-1,6-BISPHOSPHATE-DEPENDENT)"/>
    <property type="match status" value="1"/>
</dbReference>
<keyword evidence="3 6" id="KW-0479">Metal-binding</keyword>
<feature type="active site" description="Phosphoserine intermediate" evidence="6">
    <location>
        <position position="104"/>
    </location>
</feature>
<dbReference type="PRINTS" id="PR00509">
    <property type="entry name" value="PGMPMM"/>
</dbReference>
<keyword evidence="4 6" id="KW-0460">Magnesium</keyword>
<dbReference type="STRING" id="1931275.BV914_09035"/>
<feature type="domain" description="Alpha-D-phosphohexomutase alpha/beta/alpha" evidence="8">
    <location>
        <begin position="4"/>
        <end position="139"/>
    </location>
</feature>
<protein>
    <recommendedName>
        <fullName evidence="6">Phosphoglucosamine mutase</fullName>
        <ecNumber evidence="6">5.4.2.10</ecNumber>
    </recommendedName>
</protein>
<comment type="PTM">
    <text evidence="6">Activated by phosphorylation.</text>
</comment>
<dbReference type="RefSeq" id="WP_085359437.1">
    <property type="nucleotide sequence ID" value="NZ_MTAB01000013.1"/>
</dbReference>
<dbReference type="Pfam" id="PF02878">
    <property type="entry name" value="PGM_PMM_I"/>
    <property type="match status" value="1"/>
</dbReference>
<dbReference type="Gene3D" id="3.40.120.10">
    <property type="entry name" value="Alpha-D-Glucose-1,6-Bisphosphate, subunit A, domain 3"/>
    <property type="match status" value="3"/>
</dbReference>
<feature type="binding site" evidence="6">
    <location>
        <position position="243"/>
    </location>
    <ligand>
        <name>Mg(2+)</name>
        <dbReference type="ChEBI" id="CHEBI:18420"/>
    </ligand>
</feature>
<dbReference type="NCBIfam" id="TIGR01455">
    <property type="entry name" value="glmM"/>
    <property type="match status" value="1"/>
</dbReference>
<evidence type="ECO:0000256" key="2">
    <source>
        <dbReference type="ARBA" id="ARBA00022553"/>
    </source>
</evidence>
<dbReference type="SUPFAM" id="SSF53738">
    <property type="entry name" value="Phosphoglucomutase, first 3 domains"/>
    <property type="match status" value="3"/>
</dbReference>
<dbReference type="FunFam" id="3.40.120.10:FF:000001">
    <property type="entry name" value="Phosphoglucosamine mutase"/>
    <property type="match status" value="1"/>
</dbReference>
<dbReference type="InterPro" id="IPR036900">
    <property type="entry name" value="A-D-PHexomutase_C_sf"/>
</dbReference>
<dbReference type="FunFam" id="3.40.120.10:FF:000003">
    <property type="entry name" value="Phosphoglucosamine mutase"/>
    <property type="match status" value="1"/>
</dbReference>
<keyword evidence="2 6" id="KW-0597">Phosphoprotein</keyword>
<evidence type="ECO:0000256" key="4">
    <source>
        <dbReference type="ARBA" id="ARBA00022842"/>
    </source>
</evidence>
<dbReference type="Proteomes" id="UP000193303">
    <property type="component" value="Unassembled WGS sequence"/>
</dbReference>
<dbReference type="NCBIfam" id="NF008139">
    <property type="entry name" value="PRK10887.1"/>
    <property type="match status" value="1"/>
</dbReference>
<evidence type="ECO:0000313" key="12">
    <source>
        <dbReference type="Proteomes" id="UP000193303"/>
    </source>
</evidence>
<dbReference type="InterPro" id="IPR005844">
    <property type="entry name" value="A-D-PHexomutase_a/b/a-I"/>
</dbReference>
<name>A0A1X3DIB4_9NEIS</name>